<evidence type="ECO:0000256" key="5">
    <source>
        <dbReference type="SAM" id="Phobius"/>
    </source>
</evidence>
<dbReference type="EMBL" id="JBCEWA010000009">
    <property type="protein sequence ID" value="MEL5989123.1"/>
    <property type="molecule type" value="Genomic_DNA"/>
</dbReference>
<comment type="caution">
    <text evidence="7">The sequence shown here is derived from an EMBL/GenBank/DDBJ whole genome shotgun (WGS) entry which is preliminary data.</text>
</comment>
<keyword evidence="5" id="KW-0812">Transmembrane</keyword>
<evidence type="ECO:0000256" key="1">
    <source>
        <dbReference type="ARBA" id="ARBA00004236"/>
    </source>
</evidence>
<name>A0ABU9LPW5_9BACL</name>
<protein>
    <submittedName>
        <fullName evidence="7">HAMP domain-containing protein</fullName>
    </submittedName>
</protein>
<dbReference type="Gene3D" id="6.10.340.10">
    <property type="match status" value="1"/>
</dbReference>
<evidence type="ECO:0000259" key="6">
    <source>
        <dbReference type="PROSITE" id="PS50885"/>
    </source>
</evidence>
<keyword evidence="8" id="KW-1185">Reference proteome</keyword>
<evidence type="ECO:0000256" key="4">
    <source>
        <dbReference type="SAM" id="Coils"/>
    </source>
</evidence>
<evidence type="ECO:0000313" key="7">
    <source>
        <dbReference type="EMBL" id="MEL5989123.1"/>
    </source>
</evidence>
<accession>A0ABU9LPW5</accession>
<dbReference type="PROSITE" id="PS50885">
    <property type="entry name" value="HAMP"/>
    <property type="match status" value="1"/>
</dbReference>
<keyword evidence="3 5" id="KW-0472">Membrane</keyword>
<keyword evidence="4" id="KW-0175">Coiled coil</keyword>
<keyword evidence="2" id="KW-1003">Cell membrane</keyword>
<evidence type="ECO:0000256" key="2">
    <source>
        <dbReference type="ARBA" id="ARBA00022475"/>
    </source>
</evidence>
<dbReference type="RefSeq" id="WP_165442681.1">
    <property type="nucleotide sequence ID" value="NZ_JALKQX010000001.1"/>
</dbReference>
<feature type="coiled-coil region" evidence="4">
    <location>
        <begin position="245"/>
        <end position="272"/>
    </location>
</feature>
<comment type="subcellular location">
    <subcellularLocation>
        <location evidence="1">Cell membrane</location>
    </subcellularLocation>
</comment>
<gene>
    <name evidence="7" type="ORF">AAF454_11975</name>
</gene>
<dbReference type="CDD" id="cd06225">
    <property type="entry name" value="HAMP"/>
    <property type="match status" value="1"/>
</dbReference>
<keyword evidence="5" id="KW-1133">Transmembrane helix</keyword>
<dbReference type="Pfam" id="PF00672">
    <property type="entry name" value="HAMP"/>
    <property type="match status" value="1"/>
</dbReference>
<sequence>MKYLSLKSKSILFASIITILVSLIITSINYYMNMNATVSRLSTDSERTMKAWSKEVLTSDVEKLVATQDEELQKKMIAKFDKLANYQPQVAQGYLFGVELRNGSQTSVISGPTFLMEAFEKSDLLIGDFYTQPQVIADAIAEMKITKKQTYSKIYTDRFGTWITVLKPLFNKDGEMFAYYGIDFDANAYLLGEYNKIKTTIIILVVLLLVVCLIQLIFMNRLFRPITIMQKKIARLNKGDYSVRLKESEDELGKLSKQLNILLTQLDEQQKKPVNLYGMEPTNLGQLSKQSMLLSMDIHSFLENEKDLNPYIRRVLLKEEQHQKIAKLANPYMILSLSTWLNSMNLRGRMNTTEKEILSELIHIEKPNQDVLYKGIIAIIHNPVLSQKIYTAIYKNFFEISNQLS</sequence>
<feature type="transmembrane region" description="Helical" evidence="5">
    <location>
        <begin position="12"/>
        <end position="32"/>
    </location>
</feature>
<dbReference type="SUPFAM" id="SSF158472">
    <property type="entry name" value="HAMP domain-like"/>
    <property type="match status" value="1"/>
</dbReference>
<feature type="transmembrane region" description="Helical" evidence="5">
    <location>
        <begin position="201"/>
        <end position="223"/>
    </location>
</feature>
<dbReference type="Proteomes" id="UP001398420">
    <property type="component" value="Unassembled WGS sequence"/>
</dbReference>
<evidence type="ECO:0000256" key="3">
    <source>
        <dbReference type="ARBA" id="ARBA00023136"/>
    </source>
</evidence>
<dbReference type="SMART" id="SM00304">
    <property type="entry name" value="HAMP"/>
    <property type="match status" value="1"/>
</dbReference>
<organism evidence="7 8">
    <name type="scientific">Kurthia gibsonii</name>
    <dbReference type="NCBI Taxonomy" id="33946"/>
    <lineage>
        <taxon>Bacteria</taxon>
        <taxon>Bacillati</taxon>
        <taxon>Bacillota</taxon>
        <taxon>Bacilli</taxon>
        <taxon>Bacillales</taxon>
        <taxon>Caryophanaceae</taxon>
        <taxon>Kurthia</taxon>
    </lineage>
</organism>
<reference evidence="7 8" key="1">
    <citation type="submission" date="2024-04" db="EMBL/GenBank/DDBJ databases">
        <authorList>
            <person name="Wu Y.S."/>
            <person name="Zhang L."/>
        </authorList>
    </citation>
    <scope>NUCLEOTIDE SEQUENCE [LARGE SCALE GENOMIC DNA]</scope>
    <source>
        <strain evidence="7 8">KG-01</strain>
    </source>
</reference>
<proteinExistence type="predicted"/>
<feature type="domain" description="HAMP" evidence="6">
    <location>
        <begin position="220"/>
        <end position="271"/>
    </location>
</feature>
<evidence type="ECO:0000313" key="8">
    <source>
        <dbReference type="Proteomes" id="UP001398420"/>
    </source>
</evidence>
<dbReference type="InterPro" id="IPR003660">
    <property type="entry name" value="HAMP_dom"/>
</dbReference>